<dbReference type="AlphaFoldDB" id="A0A4Z0M1T3"/>
<gene>
    <name evidence="2" type="ORF">E4634_10690</name>
</gene>
<dbReference type="RefSeq" id="WP_135443698.1">
    <property type="nucleotide sequence ID" value="NZ_SRLE01000007.1"/>
</dbReference>
<dbReference type="Gene3D" id="2.170.270.10">
    <property type="entry name" value="SET domain"/>
    <property type="match status" value="1"/>
</dbReference>
<organism evidence="2 3">
    <name type="scientific">Mangrovimicrobium sediminis</name>
    <dbReference type="NCBI Taxonomy" id="2562682"/>
    <lineage>
        <taxon>Bacteria</taxon>
        <taxon>Pseudomonadati</taxon>
        <taxon>Pseudomonadota</taxon>
        <taxon>Gammaproteobacteria</taxon>
        <taxon>Cellvibrionales</taxon>
        <taxon>Halieaceae</taxon>
        <taxon>Mangrovimicrobium</taxon>
    </lineage>
</organism>
<feature type="domain" description="SET" evidence="1">
    <location>
        <begin position="5"/>
        <end position="97"/>
    </location>
</feature>
<dbReference type="GO" id="GO:0008168">
    <property type="term" value="F:methyltransferase activity"/>
    <property type="evidence" value="ECO:0007669"/>
    <property type="project" value="UniProtKB-KW"/>
</dbReference>
<dbReference type="Pfam" id="PF00856">
    <property type="entry name" value="SET"/>
    <property type="match status" value="1"/>
</dbReference>
<evidence type="ECO:0000313" key="3">
    <source>
        <dbReference type="Proteomes" id="UP000298050"/>
    </source>
</evidence>
<dbReference type="InterPro" id="IPR001214">
    <property type="entry name" value="SET_dom"/>
</dbReference>
<keyword evidence="3" id="KW-1185">Reference proteome</keyword>
<dbReference type="GO" id="GO:0032259">
    <property type="term" value="P:methylation"/>
    <property type="evidence" value="ECO:0007669"/>
    <property type="project" value="UniProtKB-KW"/>
</dbReference>
<dbReference type="EMBL" id="SRLE01000007">
    <property type="protein sequence ID" value="TGD73489.1"/>
    <property type="molecule type" value="Genomic_DNA"/>
</dbReference>
<dbReference type="InterPro" id="IPR046341">
    <property type="entry name" value="SET_dom_sf"/>
</dbReference>
<reference evidence="2 3" key="1">
    <citation type="submission" date="2019-04" db="EMBL/GenBank/DDBJ databases">
        <title>Taxonomy of novel Haliea sp. from mangrove soil of West Coast of India.</title>
        <authorList>
            <person name="Verma A."/>
            <person name="Kumar P."/>
            <person name="Krishnamurthi S."/>
        </authorList>
    </citation>
    <scope>NUCLEOTIDE SEQUENCE [LARGE SCALE GENOMIC DNA]</scope>
    <source>
        <strain evidence="2 3">SAOS-164</strain>
    </source>
</reference>
<comment type="caution">
    <text evidence="2">The sequence shown here is derived from an EMBL/GenBank/DDBJ whole genome shotgun (WGS) entry which is preliminary data.</text>
</comment>
<dbReference type="OrthoDB" id="9790349at2"/>
<dbReference type="SUPFAM" id="SSF82199">
    <property type="entry name" value="SET domain"/>
    <property type="match status" value="1"/>
</dbReference>
<dbReference type="CDD" id="cd08161">
    <property type="entry name" value="SET"/>
    <property type="match status" value="1"/>
</dbReference>
<keyword evidence="2" id="KW-0808">Transferase</keyword>
<sequence>MGLKKKLVVKKSKIHGKGLYTGIALKKGTLLGRCDSKLVKKPTPYTLWLTDDKLADVTCKLKYINHHKSPNVAYYDDLSVVALRDIKAGEELTHDYGEDWA</sequence>
<evidence type="ECO:0000313" key="2">
    <source>
        <dbReference type="EMBL" id="TGD73489.1"/>
    </source>
</evidence>
<name>A0A4Z0M1T3_9GAMM</name>
<keyword evidence="2" id="KW-0489">Methyltransferase</keyword>
<proteinExistence type="predicted"/>
<dbReference type="PROSITE" id="PS50280">
    <property type="entry name" value="SET"/>
    <property type="match status" value="1"/>
</dbReference>
<evidence type="ECO:0000259" key="1">
    <source>
        <dbReference type="PROSITE" id="PS50280"/>
    </source>
</evidence>
<dbReference type="Proteomes" id="UP000298050">
    <property type="component" value="Unassembled WGS sequence"/>
</dbReference>
<protein>
    <submittedName>
        <fullName evidence="2">SET domain-containing protein-lysine N-methyltransferase</fullName>
    </submittedName>
</protein>
<accession>A0A4Z0M1T3</accession>